<accession>K2GT66</accession>
<name>K2GT66_9BACT</name>
<sequence>MKLLIVAATSNELNIVKEKIKSLKKNINISYLVCWIWSYEAIFSLSRNIENEKPDFVFNIWICWYTSEGLDYIQIWRIFNEQTWKELIVPAFINFWNIRSISSCEKIIYDPIEIQEKFVDMESFWIEFVCSKYKIPRLLIKVPADKIWIETRKFDYKNALEKLEKNLDYEKILNVIIEYILKIPLDIDYSYIKNHFRFTFQEFEIFKNMISKYETLSWKKIEDFFEESRNLSKKDFLKFLK</sequence>
<dbReference type="EMBL" id="AMFJ01000759">
    <property type="protein sequence ID" value="EKE26555.1"/>
    <property type="molecule type" value="Genomic_DNA"/>
</dbReference>
<proteinExistence type="predicted"/>
<gene>
    <name evidence="1" type="ORF">ACD_4C00243G0004</name>
</gene>
<comment type="caution">
    <text evidence="1">The sequence shown here is derived from an EMBL/GenBank/DDBJ whole genome shotgun (WGS) entry which is preliminary data.</text>
</comment>
<reference evidence="1" key="1">
    <citation type="journal article" date="2012" name="Science">
        <title>Fermentation, hydrogen, and sulfur metabolism in multiple uncultivated bacterial phyla.</title>
        <authorList>
            <person name="Wrighton K.C."/>
            <person name="Thomas B.C."/>
            <person name="Sharon I."/>
            <person name="Miller C.S."/>
            <person name="Castelle C.J."/>
            <person name="VerBerkmoes N.C."/>
            <person name="Wilkins M.J."/>
            <person name="Hettich R.L."/>
            <person name="Lipton M.S."/>
            <person name="Williams K.H."/>
            <person name="Long P.E."/>
            <person name="Banfield J.F."/>
        </authorList>
    </citation>
    <scope>NUCLEOTIDE SEQUENCE [LARGE SCALE GENOMIC DNA]</scope>
</reference>
<dbReference type="GO" id="GO:0009116">
    <property type="term" value="P:nucleoside metabolic process"/>
    <property type="evidence" value="ECO:0007669"/>
    <property type="project" value="InterPro"/>
</dbReference>
<dbReference type="AlphaFoldDB" id="K2GT66"/>
<dbReference type="GO" id="GO:0003824">
    <property type="term" value="F:catalytic activity"/>
    <property type="evidence" value="ECO:0007669"/>
    <property type="project" value="InterPro"/>
</dbReference>
<protein>
    <submittedName>
        <fullName evidence="1">Uncharacterized protein</fullName>
    </submittedName>
</protein>
<dbReference type="Gene3D" id="3.40.50.1580">
    <property type="entry name" value="Nucleoside phosphorylase domain"/>
    <property type="match status" value="1"/>
</dbReference>
<dbReference type="InterPro" id="IPR035994">
    <property type="entry name" value="Nucleoside_phosphorylase_sf"/>
</dbReference>
<organism evidence="1">
    <name type="scientific">uncultured bacterium</name>
    <name type="common">gcode 4</name>
    <dbReference type="NCBI Taxonomy" id="1234023"/>
    <lineage>
        <taxon>Bacteria</taxon>
        <taxon>environmental samples</taxon>
    </lineage>
</organism>
<evidence type="ECO:0000313" key="1">
    <source>
        <dbReference type="EMBL" id="EKE26555.1"/>
    </source>
</evidence>